<dbReference type="RefSeq" id="XP_037144249.1">
    <property type="nucleotide sequence ID" value="XM_037288354.1"/>
</dbReference>
<organism evidence="2 3">
    <name type="scientific">Zygotorulaspora mrakii</name>
    <name type="common">Zygosaccharomyces mrakii</name>
    <dbReference type="NCBI Taxonomy" id="42260"/>
    <lineage>
        <taxon>Eukaryota</taxon>
        <taxon>Fungi</taxon>
        <taxon>Dikarya</taxon>
        <taxon>Ascomycota</taxon>
        <taxon>Saccharomycotina</taxon>
        <taxon>Saccharomycetes</taxon>
        <taxon>Saccharomycetales</taxon>
        <taxon>Saccharomycetaceae</taxon>
        <taxon>Zygotorulaspora</taxon>
    </lineage>
</organism>
<dbReference type="KEGG" id="zmk:HG535_0D02290"/>
<dbReference type="OrthoDB" id="3994490at2759"/>
<dbReference type="InterPro" id="IPR018555">
    <property type="entry name" value="C630.06c-like"/>
</dbReference>
<feature type="region of interest" description="Disordered" evidence="1">
    <location>
        <begin position="177"/>
        <end position="241"/>
    </location>
</feature>
<accession>A0A7H9B1L0</accession>
<protein>
    <submittedName>
        <fullName evidence="2">Uncharacterized protein</fullName>
    </submittedName>
</protein>
<gene>
    <name evidence="2" type="ORF">HG535_0D02290</name>
</gene>
<dbReference type="Pfam" id="PF09428">
    <property type="entry name" value="DUF2011"/>
    <property type="match status" value="1"/>
</dbReference>
<feature type="compositionally biased region" description="Basic and acidic residues" evidence="1">
    <location>
        <begin position="193"/>
        <end position="208"/>
    </location>
</feature>
<dbReference type="AlphaFoldDB" id="A0A7H9B1L0"/>
<evidence type="ECO:0000313" key="3">
    <source>
        <dbReference type="Proteomes" id="UP000509704"/>
    </source>
</evidence>
<reference evidence="2 3" key="1">
    <citation type="submission" date="2020-07" db="EMBL/GenBank/DDBJ databases">
        <title>The yeast mating-type switching endonuclease HO is a domesticated member of an unorthodox homing genetic element family.</title>
        <authorList>
            <person name="Coughlan A.Y."/>
            <person name="Lombardi L."/>
            <person name="Braun-Galleani S."/>
            <person name="Martos A.R."/>
            <person name="Galeote V."/>
            <person name="Bigey F."/>
            <person name="Dequin S."/>
            <person name="Byrne K.P."/>
            <person name="Wolfe K.H."/>
        </authorList>
    </citation>
    <scope>NUCLEOTIDE SEQUENCE [LARGE SCALE GENOMIC DNA]</scope>
    <source>
        <strain evidence="2 3">NRRL Y-6702</strain>
    </source>
</reference>
<evidence type="ECO:0000313" key="2">
    <source>
        <dbReference type="EMBL" id="QLG72521.1"/>
    </source>
</evidence>
<dbReference type="EMBL" id="CP058607">
    <property type="protein sequence ID" value="QLG72521.1"/>
    <property type="molecule type" value="Genomic_DNA"/>
</dbReference>
<proteinExistence type="predicted"/>
<evidence type="ECO:0000256" key="1">
    <source>
        <dbReference type="SAM" id="MobiDB-lite"/>
    </source>
</evidence>
<keyword evidence="3" id="KW-1185">Reference proteome</keyword>
<dbReference type="GeneID" id="59236245"/>
<sequence length="241" mass="28184">MTEFKVNCSVSRKDLYEGEVKLERKTGLRDIVPEFELIEVSSAQSPVEVSTQLEQDEFEFPLFSFAHAEVQESNEDEANKANYDESGNKTELQLTKITLRESPCETFKQERPQSYYFARYSKEELTTFEESAIDYDTIFKDAKIGPIVGWERSSRKTVVDITQCNEEIERAILREERQRRARPSKRQRLGKRLGAEREREREAKDKQIKKLLKKKFHKRGGKKNKKSTTSSKMARISPFPK</sequence>
<feature type="compositionally biased region" description="Basic residues" evidence="1">
    <location>
        <begin position="179"/>
        <end position="191"/>
    </location>
</feature>
<dbReference type="Proteomes" id="UP000509704">
    <property type="component" value="Chromosome 4"/>
</dbReference>
<name>A0A7H9B1L0_ZYGMR</name>
<feature type="compositionally biased region" description="Basic residues" evidence="1">
    <location>
        <begin position="209"/>
        <end position="226"/>
    </location>
</feature>